<name>A0A6A4W8J0_AMPAM</name>
<proteinExistence type="predicted"/>
<gene>
    <name evidence="2" type="ORF">FJT64_024028</name>
</gene>
<organism evidence="2 3">
    <name type="scientific">Amphibalanus amphitrite</name>
    <name type="common">Striped barnacle</name>
    <name type="synonym">Balanus amphitrite</name>
    <dbReference type="NCBI Taxonomy" id="1232801"/>
    <lineage>
        <taxon>Eukaryota</taxon>
        <taxon>Metazoa</taxon>
        <taxon>Ecdysozoa</taxon>
        <taxon>Arthropoda</taxon>
        <taxon>Crustacea</taxon>
        <taxon>Multicrustacea</taxon>
        <taxon>Cirripedia</taxon>
        <taxon>Thoracica</taxon>
        <taxon>Thoracicalcarea</taxon>
        <taxon>Balanomorpha</taxon>
        <taxon>Balanoidea</taxon>
        <taxon>Balanidae</taxon>
        <taxon>Amphibalaninae</taxon>
        <taxon>Amphibalanus</taxon>
    </lineage>
</organism>
<dbReference type="EMBL" id="VIIS01000873">
    <property type="protein sequence ID" value="KAF0304077.1"/>
    <property type="molecule type" value="Genomic_DNA"/>
</dbReference>
<evidence type="ECO:0000256" key="1">
    <source>
        <dbReference type="SAM" id="MobiDB-lite"/>
    </source>
</evidence>
<feature type="compositionally biased region" description="Low complexity" evidence="1">
    <location>
        <begin position="68"/>
        <end position="77"/>
    </location>
</feature>
<keyword evidence="3" id="KW-1185">Reference proteome</keyword>
<feature type="region of interest" description="Disordered" evidence="1">
    <location>
        <begin position="1"/>
        <end position="104"/>
    </location>
</feature>
<reference evidence="2 3" key="1">
    <citation type="submission" date="2019-07" db="EMBL/GenBank/DDBJ databases">
        <title>Draft genome assembly of a fouling barnacle, Amphibalanus amphitrite (Darwin, 1854): The first reference genome for Thecostraca.</title>
        <authorList>
            <person name="Kim W."/>
        </authorList>
    </citation>
    <scope>NUCLEOTIDE SEQUENCE [LARGE SCALE GENOMIC DNA]</scope>
    <source>
        <strain evidence="2">SNU_AA5</strain>
        <tissue evidence="2">Soma without cirri and trophi</tissue>
    </source>
</reference>
<dbReference type="Proteomes" id="UP000440578">
    <property type="component" value="Unassembled WGS sequence"/>
</dbReference>
<dbReference type="OrthoDB" id="415455at2759"/>
<dbReference type="AlphaFoldDB" id="A0A6A4W8J0"/>
<protein>
    <recommendedName>
        <fullName evidence="4">C3H1-type domain-containing protein</fullName>
    </recommendedName>
</protein>
<accession>A0A6A4W8J0</accession>
<feature type="compositionally biased region" description="Acidic residues" evidence="1">
    <location>
        <begin position="45"/>
        <end position="67"/>
    </location>
</feature>
<sequence length="496" mass="53682">MENIYKGAKRATRGVAPAEVSPAEDQERAHVIDGEAQPLEGPATPEDDGSLTEVSSDEDRDGAEETESSSSGSSAASPPAQRSKRRKTLYAGETRPSASAVTRRHGAVVDYVHVGRAPTRSIQPPPPRRLKLPTVGASTLRRLANRAKVVAVEDVLAPKEFSGIGTAAGPSTPQLAPAEYLRGVGVIAAYRAYFFPELAVQWAMYMVWLQGRAAGLPTAAIKQLDGHGRTLLAQYPGEYHTPADLTESVQALMPAPPSRPVYAARSTTYRPAGGSRPFQPREPKACCFRWNEGRCHNGASCRSHQEAVTKAIQLEVARGHTAGPFASPPFDPFRCNPLGARVKPDGTVRLILDLSQPEGLSVNCFIDREAFTLQYVSIDQAIQALYELCADTYNTFLKMCADTGVPVASDKCSPPSTRMELLGCILDTNALTISLPDRKVQDIIQALRTVRRSRKLERFRALQPTARPTPTRAPAAIREFLANPTEDCRAATGYAI</sequence>
<dbReference type="InterPro" id="IPR052055">
    <property type="entry name" value="Hepadnavirus_pol/RT"/>
</dbReference>
<dbReference type="PANTHER" id="PTHR33050">
    <property type="entry name" value="REVERSE TRANSCRIPTASE DOMAIN-CONTAINING PROTEIN"/>
    <property type="match status" value="1"/>
</dbReference>
<evidence type="ECO:0008006" key="4">
    <source>
        <dbReference type="Google" id="ProtNLM"/>
    </source>
</evidence>
<evidence type="ECO:0000313" key="2">
    <source>
        <dbReference type="EMBL" id="KAF0304077.1"/>
    </source>
</evidence>
<comment type="caution">
    <text evidence="2">The sequence shown here is derived from an EMBL/GenBank/DDBJ whole genome shotgun (WGS) entry which is preliminary data.</text>
</comment>
<evidence type="ECO:0000313" key="3">
    <source>
        <dbReference type="Proteomes" id="UP000440578"/>
    </source>
</evidence>
<dbReference type="PANTHER" id="PTHR33050:SF7">
    <property type="entry name" value="RIBONUCLEASE H"/>
    <property type="match status" value="1"/>
</dbReference>